<dbReference type="PIRSF" id="PIRSF006060">
    <property type="entry name" value="AA_transporter"/>
    <property type="match status" value="1"/>
</dbReference>
<dbReference type="InterPro" id="IPR002293">
    <property type="entry name" value="AA/rel_permease1"/>
</dbReference>
<comment type="subcellular location">
    <subcellularLocation>
        <location evidence="1">Membrane</location>
        <topology evidence="1">Multi-pass membrane protein</topology>
    </subcellularLocation>
</comment>
<feature type="transmembrane region" description="Helical" evidence="6">
    <location>
        <begin position="97"/>
        <end position="116"/>
    </location>
</feature>
<dbReference type="PANTHER" id="PTHR43243">
    <property type="entry name" value="INNER MEMBRANE TRANSPORTER YGJI-RELATED"/>
    <property type="match status" value="1"/>
</dbReference>
<feature type="transmembrane region" description="Helical" evidence="6">
    <location>
        <begin position="165"/>
        <end position="187"/>
    </location>
</feature>
<dbReference type="GO" id="GO:0015171">
    <property type="term" value="F:amino acid transmembrane transporter activity"/>
    <property type="evidence" value="ECO:0007669"/>
    <property type="project" value="TreeGrafter"/>
</dbReference>
<evidence type="ECO:0000256" key="1">
    <source>
        <dbReference type="ARBA" id="ARBA00004141"/>
    </source>
</evidence>
<dbReference type="Proteomes" id="UP000460715">
    <property type="component" value="Unassembled WGS sequence"/>
</dbReference>
<evidence type="ECO:0000256" key="2">
    <source>
        <dbReference type="ARBA" id="ARBA00022448"/>
    </source>
</evidence>
<comment type="caution">
    <text evidence="7">The sequence shown here is derived from an EMBL/GenBank/DDBJ whole genome shotgun (WGS) entry which is preliminary data.</text>
</comment>
<dbReference type="Gene3D" id="1.20.1740.10">
    <property type="entry name" value="Amino acid/polyamine transporter I"/>
    <property type="match status" value="1"/>
</dbReference>
<feature type="transmembrane region" description="Helical" evidence="6">
    <location>
        <begin position="428"/>
        <end position="448"/>
    </location>
</feature>
<evidence type="ECO:0000256" key="6">
    <source>
        <dbReference type="SAM" id="Phobius"/>
    </source>
</evidence>
<dbReference type="Pfam" id="PF13520">
    <property type="entry name" value="AA_permease_2"/>
    <property type="match status" value="1"/>
</dbReference>
<keyword evidence="8" id="KW-1185">Reference proteome</keyword>
<dbReference type="GO" id="GO:0016020">
    <property type="term" value="C:membrane"/>
    <property type="evidence" value="ECO:0007669"/>
    <property type="project" value="UniProtKB-SubCell"/>
</dbReference>
<feature type="transmembrane region" description="Helical" evidence="6">
    <location>
        <begin position="123"/>
        <end position="145"/>
    </location>
</feature>
<feature type="transmembrane region" description="Helical" evidence="6">
    <location>
        <begin position="454"/>
        <end position="472"/>
    </location>
</feature>
<evidence type="ECO:0000256" key="5">
    <source>
        <dbReference type="ARBA" id="ARBA00023136"/>
    </source>
</evidence>
<keyword evidence="5 6" id="KW-0472">Membrane</keyword>
<dbReference type="PANTHER" id="PTHR43243:SF4">
    <property type="entry name" value="CATIONIC AMINO ACID TRANSPORTER 4"/>
    <property type="match status" value="1"/>
</dbReference>
<reference evidence="7 8" key="1">
    <citation type="submission" date="2019-03" db="EMBL/GenBank/DDBJ databases">
        <title>Roseomonas sp. a novel Roseomonas species isolated from Sea whip Gorgonian.</title>
        <authorList>
            <person name="Li F."/>
            <person name="Pan X."/>
            <person name="Huang S."/>
            <person name="Li Z."/>
            <person name="Meng B."/>
        </authorList>
    </citation>
    <scope>NUCLEOTIDE SEQUENCE [LARGE SCALE GENOMIC DNA]</scope>
    <source>
        <strain evidence="7 8">M0104</strain>
    </source>
</reference>
<feature type="transmembrane region" description="Helical" evidence="6">
    <location>
        <begin position="29"/>
        <end position="51"/>
    </location>
</feature>
<accession>A0A845BBT0</accession>
<evidence type="ECO:0000313" key="8">
    <source>
        <dbReference type="Proteomes" id="UP000460715"/>
    </source>
</evidence>
<dbReference type="AlphaFoldDB" id="A0A845BBT0"/>
<evidence type="ECO:0000256" key="3">
    <source>
        <dbReference type="ARBA" id="ARBA00022692"/>
    </source>
</evidence>
<feature type="transmembrane region" description="Helical" evidence="6">
    <location>
        <begin position="318"/>
        <end position="343"/>
    </location>
</feature>
<keyword evidence="2" id="KW-0813">Transport</keyword>
<feature type="transmembrane region" description="Helical" evidence="6">
    <location>
        <begin position="199"/>
        <end position="218"/>
    </location>
</feature>
<feature type="transmembrane region" description="Helical" evidence="6">
    <location>
        <begin position="238"/>
        <end position="262"/>
    </location>
</feature>
<organism evidence="7 8">
    <name type="scientific">Teichococcus coralli</name>
    <dbReference type="NCBI Taxonomy" id="2545983"/>
    <lineage>
        <taxon>Bacteria</taxon>
        <taxon>Pseudomonadati</taxon>
        <taxon>Pseudomonadota</taxon>
        <taxon>Alphaproteobacteria</taxon>
        <taxon>Acetobacterales</taxon>
        <taxon>Roseomonadaceae</taxon>
        <taxon>Roseomonas</taxon>
    </lineage>
</organism>
<name>A0A845BBT0_9PROT</name>
<evidence type="ECO:0000313" key="7">
    <source>
        <dbReference type="EMBL" id="MXP64108.1"/>
    </source>
</evidence>
<feature type="transmembrane region" description="Helical" evidence="6">
    <location>
        <begin position="372"/>
        <end position="391"/>
    </location>
</feature>
<proteinExistence type="predicted"/>
<evidence type="ECO:0000256" key="4">
    <source>
        <dbReference type="ARBA" id="ARBA00022989"/>
    </source>
</evidence>
<keyword evidence="4 6" id="KW-1133">Transmembrane helix</keyword>
<sequence>MDKAAYTARKSIPEIIAAADTGEVGLRRALGPLSITALGIGAIIGAGIFVLTGTAAAQYAGPALVLSFVLGGIACAFVGLCYAELAAMIPVSGSSYTYTYATLGELMAWIIGWDLILEYAMGAATVAVGWSGYVGSLLAGLGLHLPPVLTQAAGSTVRLADGTEAVALLNLPAALIVLALTALLILGTRESTRLNNAMVVVKLAVVLLFIIIGAAYVTPANWHPFLPPNTGEFGHFGWSGVLRGAGVVFFAFIGFDAISTAAQETASPQRDMPIGILGSLAVCTVLYVLVAGVLTGLVPYPALSVADPIAKGVDVIGLGWLSGLIKLGALAGLTTVILVLLYGQARIFLTMARDGLLPPVFARIHPRLRTPWASQMMIGLVVASIAAAVPIGILGEMVSIGTLFAFVLVCGAVLYLRRREPQMARPFRAPGVPVVPALGIGFSLLLMAGLPLDTWLRLVIWMAIGLVIYALYGRHHSALRQPPR</sequence>
<dbReference type="EMBL" id="SNVJ01000009">
    <property type="protein sequence ID" value="MXP64108.1"/>
    <property type="molecule type" value="Genomic_DNA"/>
</dbReference>
<protein>
    <submittedName>
        <fullName evidence="7">Amino acid permease</fullName>
    </submittedName>
</protein>
<feature type="transmembrane region" description="Helical" evidence="6">
    <location>
        <begin position="274"/>
        <end position="298"/>
    </location>
</feature>
<gene>
    <name evidence="7" type="ORF">E0493_12210</name>
</gene>
<dbReference type="RefSeq" id="WP_160937236.1">
    <property type="nucleotide sequence ID" value="NZ_SNVJ01000009.1"/>
</dbReference>
<feature type="transmembrane region" description="Helical" evidence="6">
    <location>
        <begin position="397"/>
        <end position="416"/>
    </location>
</feature>
<keyword evidence="3 6" id="KW-0812">Transmembrane</keyword>
<dbReference type="OrthoDB" id="9804700at2"/>
<feature type="transmembrane region" description="Helical" evidence="6">
    <location>
        <begin position="63"/>
        <end position="85"/>
    </location>
</feature>